<keyword evidence="3" id="KW-1015">Disulfide bond</keyword>
<dbReference type="KEGG" id="cfr:106731083"/>
<evidence type="ECO:0000256" key="1">
    <source>
        <dbReference type="ARBA" id="ARBA00022690"/>
    </source>
</evidence>
<dbReference type="GO" id="GO:0005615">
    <property type="term" value="C:extracellular space"/>
    <property type="evidence" value="ECO:0007669"/>
    <property type="project" value="TreeGrafter"/>
</dbReference>
<dbReference type="InterPro" id="IPR002223">
    <property type="entry name" value="Kunitz_BPTI"/>
</dbReference>
<dbReference type="Gene3D" id="4.10.410.10">
    <property type="entry name" value="Pancreatic trypsin inhibitor Kunitz domain"/>
    <property type="match status" value="1"/>
</dbReference>
<sequence length="118" mass="13302">MDQTLAGWARWAGWEEIELSAWTSSQLYPGPSQPLACGTNKGKPIGLAPLNHFLSLGKPVTRNVCKLPMEIGLCRGFVLRWFYNWKTYECELFSYGGCNGNDNNFMDKEVCEKACKDT</sequence>
<dbReference type="GeneID" id="106731083"/>
<dbReference type="RefSeq" id="XP_032317051.1">
    <property type="nucleotide sequence ID" value="XM_032461160.1"/>
</dbReference>
<dbReference type="PANTHER" id="PTHR10083:SF373">
    <property type="entry name" value="SERINE PEPTIDASE INHIBITOR, KUNITZ TYPE, 2"/>
    <property type="match status" value="1"/>
</dbReference>
<dbReference type="PRINTS" id="PR00759">
    <property type="entry name" value="BASICPTASE"/>
</dbReference>
<dbReference type="InterPro" id="IPR036880">
    <property type="entry name" value="Kunitz_BPTI_sf"/>
</dbReference>
<reference evidence="6" key="1">
    <citation type="submission" date="2025-08" db="UniProtKB">
        <authorList>
            <consortium name="RefSeq"/>
        </authorList>
    </citation>
    <scope>IDENTIFICATION</scope>
    <source>
        <tissue evidence="6">Ear skin</tissue>
    </source>
</reference>
<gene>
    <name evidence="6" type="primary">LOC106731083</name>
</gene>
<dbReference type="InterPro" id="IPR050098">
    <property type="entry name" value="TFPI/VKTCI-like"/>
</dbReference>
<dbReference type="PROSITE" id="PS50279">
    <property type="entry name" value="BPTI_KUNITZ_2"/>
    <property type="match status" value="1"/>
</dbReference>
<evidence type="ECO:0000259" key="4">
    <source>
        <dbReference type="PROSITE" id="PS50279"/>
    </source>
</evidence>
<organism evidence="5 6">
    <name type="scientific">Camelus ferus</name>
    <name type="common">Wild bactrian camel</name>
    <name type="synonym">Camelus bactrianus ferus</name>
    <dbReference type="NCBI Taxonomy" id="419612"/>
    <lineage>
        <taxon>Eukaryota</taxon>
        <taxon>Metazoa</taxon>
        <taxon>Chordata</taxon>
        <taxon>Craniata</taxon>
        <taxon>Vertebrata</taxon>
        <taxon>Euteleostomi</taxon>
        <taxon>Mammalia</taxon>
        <taxon>Eutheria</taxon>
        <taxon>Laurasiatheria</taxon>
        <taxon>Artiodactyla</taxon>
        <taxon>Tylopoda</taxon>
        <taxon>Camelidae</taxon>
        <taxon>Camelus</taxon>
    </lineage>
</organism>
<dbReference type="SMART" id="SM00131">
    <property type="entry name" value="KU"/>
    <property type="match status" value="1"/>
</dbReference>
<dbReference type="FunFam" id="4.10.410.10:FF:000002">
    <property type="entry name" value="WAP, follistatin/kazal, immunoglobulin, kunitz and netrin domain-containing 2"/>
    <property type="match status" value="1"/>
</dbReference>
<keyword evidence="5" id="KW-1185">Reference proteome</keyword>
<dbReference type="Pfam" id="PF00014">
    <property type="entry name" value="Kunitz_BPTI"/>
    <property type="match status" value="1"/>
</dbReference>
<dbReference type="InterPro" id="IPR020901">
    <property type="entry name" value="Prtase_inh_Kunz-CS"/>
</dbReference>
<evidence type="ECO:0000256" key="3">
    <source>
        <dbReference type="ARBA" id="ARBA00023157"/>
    </source>
</evidence>
<evidence type="ECO:0000313" key="5">
    <source>
        <dbReference type="Proteomes" id="UP000694856"/>
    </source>
</evidence>
<accession>A0A8B8RGG4</accession>
<name>A0A8B8RGG4_CAMFR</name>
<proteinExistence type="predicted"/>
<dbReference type="AlphaFoldDB" id="A0A8B8RGG4"/>
<dbReference type="PANTHER" id="PTHR10083">
    <property type="entry name" value="KUNITZ-TYPE PROTEASE INHIBITOR-RELATED"/>
    <property type="match status" value="1"/>
</dbReference>
<keyword evidence="1 6" id="KW-0646">Protease inhibitor</keyword>
<dbReference type="CDD" id="cd00109">
    <property type="entry name" value="Kunitz-type"/>
    <property type="match status" value="1"/>
</dbReference>
<feature type="domain" description="BPTI/Kunitz inhibitor" evidence="4">
    <location>
        <begin position="65"/>
        <end position="115"/>
    </location>
</feature>
<dbReference type="GO" id="GO:0004867">
    <property type="term" value="F:serine-type endopeptidase inhibitor activity"/>
    <property type="evidence" value="ECO:0007669"/>
    <property type="project" value="UniProtKB-KW"/>
</dbReference>
<keyword evidence="2" id="KW-0722">Serine protease inhibitor</keyword>
<dbReference type="Proteomes" id="UP000694856">
    <property type="component" value="Chromosome 19"/>
</dbReference>
<evidence type="ECO:0000313" key="6">
    <source>
        <dbReference type="RefSeq" id="XP_032317051.1"/>
    </source>
</evidence>
<protein>
    <submittedName>
        <fullName evidence="6">Kunitz-type protease inhibitor 3-like</fullName>
    </submittedName>
</protein>
<dbReference type="SUPFAM" id="SSF57362">
    <property type="entry name" value="BPTI-like"/>
    <property type="match status" value="1"/>
</dbReference>
<evidence type="ECO:0000256" key="2">
    <source>
        <dbReference type="ARBA" id="ARBA00022900"/>
    </source>
</evidence>
<dbReference type="PROSITE" id="PS00280">
    <property type="entry name" value="BPTI_KUNITZ_1"/>
    <property type="match status" value="1"/>
</dbReference>